<feature type="domain" description="FAD-binding" evidence="2">
    <location>
        <begin position="9"/>
        <end position="349"/>
    </location>
</feature>
<dbReference type="SUPFAM" id="SSF51905">
    <property type="entry name" value="FAD/NAD(P)-binding domain"/>
    <property type="match status" value="1"/>
</dbReference>
<dbReference type="GO" id="GO:0071949">
    <property type="term" value="F:FAD binding"/>
    <property type="evidence" value="ECO:0007669"/>
    <property type="project" value="InterPro"/>
</dbReference>
<sequence length="465" mass="50184">MPTGEPLHAVVLGGGLAGTLAATVLARHADVVTIIERDRLPDGPVHRGGTPQAHHTHVLVSGGARALDELLPGTTRELLDHGAQHIGAPNRLLTLVSSGWYERFGEMQFLIACSRSLLDWVVRRRVLSDPCINVRQATDAVGLLGGPKQVTGVRVRDRPTGQTSEIEADFVVDATGHGSAVMQWLAALGVPAPAEVHIDPQVFYSTRLYQAPDTARDEFPEINIMSDPARTDYVKAGVLVPIEDGQWIVTLVGTRDHQPPTDETGFAAYARSLRHPIIADLIGTARPLTSPRGFRIPGNRRRHFHDLPDWPNGLVVLGDAACTFNPIYGHGMAIAARGALALDAGLQRHGIGNGAHDIQRDIADEADLAWEMATRQDLRYPTTLGPRPGPVARLQQRFLDRVMSAATARPAVAAAQLDVYTLSGPPSRLLTPRVLLGTLLGPRRRARIEPPLTADERPASSRPSS</sequence>
<dbReference type="AlphaFoldDB" id="A0A1G9YKU4"/>
<dbReference type="EMBL" id="FNET01000034">
    <property type="protein sequence ID" value="SDN09690.1"/>
    <property type="molecule type" value="Genomic_DNA"/>
</dbReference>
<dbReference type="PANTHER" id="PTHR43422">
    <property type="entry name" value="THIAMINE THIAZOLE SYNTHASE"/>
    <property type="match status" value="1"/>
</dbReference>
<dbReference type="InterPro" id="IPR036188">
    <property type="entry name" value="FAD/NAD-bd_sf"/>
</dbReference>
<dbReference type="RefSeq" id="WP_090014976.1">
    <property type="nucleotide sequence ID" value="NZ_FNET01000034.1"/>
</dbReference>
<gene>
    <name evidence="3" type="ORF">SAMN04488074_13420</name>
</gene>
<evidence type="ECO:0000313" key="4">
    <source>
        <dbReference type="Proteomes" id="UP000199682"/>
    </source>
</evidence>
<dbReference type="PANTHER" id="PTHR43422:SF3">
    <property type="entry name" value="THIAMINE THIAZOLE SYNTHASE"/>
    <property type="match status" value="1"/>
</dbReference>
<feature type="region of interest" description="Disordered" evidence="1">
    <location>
        <begin position="446"/>
        <end position="465"/>
    </location>
</feature>
<dbReference type="PRINTS" id="PR00420">
    <property type="entry name" value="RNGMNOXGNASE"/>
</dbReference>
<accession>A0A1G9YKU4</accession>
<dbReference type="InterPro" id="IPR002938">
    <property type="entry name" value="FAD-bd"/>
</dbReference>
<dbReference type="Proteomes" id="UP000199682">
    <property type="component" value="Unassembled WGS sequence"/>
</dbReference>
<evidence type="ECO:0000313" key="3">
    <source>
        <dbReference type="EMBL" id="SDN09690.1"/>
    </source>
</evidence>
<proteinExistence type="predicted"/>
<protein>
    <submittedName>
        <fullName evidence="3">Dehydrogenase (Flavoprotein)</fullName>
    </submittedName>
</protein>
<organism evidence="3 4">
    <name type="scientific">Lentzea albidocapillata subsp. violacea</name>
    <dbReference type="NCBI Taxonomy" id="128104"/>
    <lineage>
        <taxon>Bacteria</taxon>
        <taxon>Bacillati</taxon>
        <taxon>Actinomycetota</taxon>
        <taxon>Actinomycetes</taxon>
        <taxon>Pseudonocardiales</taxon>
        <taxon>Pseudonocardiaceae</taxon>
        <taxon>Lentzea</taxon>
    </lineage>
</organism>
<name>A0A1G9YKU4_9PSEU</name>
<evidence type="ECO:0000256" key="1">
    <source>
        <dbReference type="SAM" id="MobiDB-lite"/>
    </source>
</evidence>
<dbReference type="Pfam" id="PF01494">
    <property type="entry name" value="FAD_binding_3"/>
    <property type="match status" value="1"/>
</dbReference>
<evidence type="ECO:0000259" key="2">
    <source>
        <dbReference type="Pfam" id="PF01494"/>
    </source>
</evidence>
<reference evidence="4" key="1">
    <citation type="submission" date="2016-10" db="EMBL/GenBank/DDBJ databases">
        <authorList>
            <person name="Varghese N."/>
            <person name="Submissions S."/>
        </authorList>
    </citation>
    <scope>NUCLEOTIDE SEQUENCE [LARGE SCALE GENOMIC DNA]</scope>
    <source>
        <strain evidence="4">DSM 44796</strain>
    </source>
</reference>
<dbReference type="Gene3D" id="3.50.50.60">
    <property type="entry name" value="FAD/NAD(P)-binding domain"/>
    <property type="match status" value="1"/>
</dbReference>